<sequence length="452" mass="50048">MLSVRKSVILPLLLLLISACSGQEEKQQVQYRIQSGHDLSILTTTDTHYLSQSLRDLGPAFNQFLAAGDGKQLGYSNEMMKALGYDIGIRKPDAVIISGDLSNNGEEASHKDLAKHLKTIEQETGTRVYVIPGNHDIQNPWARKFKGKRQYSADSVTAKQFRKIYGSFGYDEALLEDKDSLSYLAAPSDDLWLLMLDTAQYKNNKDLGNPQLEGRVSASTLKWIDACGEMAAAQGAQIVAVMHHSLLDHSDFIQEGFTVDDNGQVIDALLRNNIHTTLSGHIHIQDISEYQKDGNSIYDIADSALSVFPHQYGILNYSSANQTLDYSTAKLGMELWAASSGSTDQNLLHFNTYSEANFRKRSATRSYSRLISDTAYANYTEEELSKMADVVGRLNENYFAGTASTDNAAVIATEGYRLWQSAPASGTRSYVLGMAARETKNNHELHVQLPVH</sequence>
<dbReference type="Proteomes" id="UP000029518">
    <property type="component" value="Chromosome"/>
</dbReference>
<keyword evidence="3" id="KW-0408">Iron</keyword>
<evidence type="ECO:0008006" key="10">
    <source>
        <dbReference type="Google" id="ProtNLM"/>
    </source>
</evidence>
<dbReference type="InterPro" id="IPR004843">
    <property type="entry name" value="Calcineurin-like_PHP"/>
</dbReference>
<dbReference type="GO" id="GO:0016787">
    <property type="term" value="F:hydrolase activity"/>
    <property type="evidence" value="ECO:0007669"/>
    <property type="project" value="UniProtKB-KW"/>
</dbReference>
<feature type="domain" description="Cyclic nucleotide phosphodiesterase C-terminal" evidence="7">
    <location>
        <begin position="334"/>
        <end position="435"/>
    </location>
</feature>
<dbReference type="PIRSF" id="PIRSF034890">
    <property type="entry name" value="Pesteras_lmo2642"/>
    <property type="match status" value="1"/>
</dbReference>
<dbReference type="Pfam" id="PF17839">
    <property type="entry name" value="CNP_C_terminal"/>
    <property type="match status" value="1"/>
</dbReference>
<evidence type="ECO:0000259" key="6">
    <source>
        <dbReference type="Pfam" id="PF00149"/>
    </source>
</evidence>
<dbReference type="InterPro" id="IPR050884">
    <property type="entry name" value="CNP_phosphodiesterase-III"/>
</dbReference>
<evidence type="ECO:0000256" key="2">
    <source>
        <dbReference type="ARBA" id="ARBA00022801"/>
    </source>
</evidence>
<reference evidence="8" key="1">
    <citation type="submission" date="2014-08" db="EMBL/GenBank/DDBJ databases">
        <title>Comparative genomics of the Paenibacillus odorifer group.</title>
        <authorList>
            <person name="den Bakker H.C."/>
            <person name="Tsai Y.-C.Y.-C."/>
            <person name="Martin N."/>
            <person name="Korlach J."/>
            <person name="Wiedmann M."/>
        </authorList>
    </citation>
    <scope>NUCLEOTIDE SEQUENCE [LARGE SCALE GENOMIC DNA]</scope>
    <source>
        <strain evidence="8">DSM 13188</strain>
    </source>
</reference>
<keyword evidence="9" id="KW-1185">Reference proteome</keyword>
<dbReference type="GO" id="GO:0046872">
    <property type="term" value="F:metal ion binding"/>
    <property type="evidence" value="ECO:0007669"/>
    <property type="project" value="UniProtKB-KW"/>
</dbReference>
<dbReference type="InterPro" id="IPR029052">
    <property type="entry name" value="Metallo-depent_PP-like"/>
</dbReference>
<dbReference type="Gene3D" id="1.10.246.180">
    <property type="match status" value="1"/>
</dbReference>
<dbReference type="InterPro" id="IPR012365">
    <property type="entry name" value="Pesteras_lmo2642"/>
</dbReference>
<keyword evidence="2" id="KW-0378">Hydrolase</keyword>
<dbReference type="HOGENOM" id="CLU_033792_2_0_9"/>
<dbReference type="PANTHER" id="PTHR42988">
    <property type="entry name" value="PHOSPHOHYDROLASE"/>
    <property type="match status" value="1"/>
</dbReference>
<dbReference type="SUPFAM" id="SSF56300">
    <property type="entry name" value="Metallo-dependent phosphatases"/>
    <property type="match status" value="1"/>
</dbReference>
<feature type="signal peptide" evidence="5">
    <location>
        <begin position="1"/>
        <end position="22"/>
    </location>
</feature>
<dbReference type="PANTHER" id="PTHR42988:SF2">
    <property type="entry name" value="CYCLIC NUCLEOTIDE PHOSPHODIESTERASE CBUA0032-RELATED"/>
    <property type="match status" value="1"/>
</dbReference>
<evidence type="ECO:0000313" key="9">
    <source>
        <dbReference type="Proteomes" id="UP000029518"/>
    </source>
</evidence>
<evidence type="ECO:0000256" key="5">
    <source>
        <dbReference type="SAM" id="SignalP"/>
    </source>
</evidence>
<evidence type="ECO:0000256" key="1">
    <source>
        <dbReference type="ARBA" id="ARBA00022723"/>
    </source>
</evidence>
<proteinExistence type="inferred from homology"/>
<accession>A0A089LID1</accession>
<evidence type="ECO:0000256" key="4">
    <source>
        <dbReference type="ARBA" id="ARBA00025742"/>
    </source>
</evidence>
<keyword evidence="5" id="KW-0732">Signal</keyword>
<dbReference type="Gene3D" id="3.60.21.10">
    <property type="match status" value="1"/>
</dbReference>
<evidence type="ECO:0000313" key="8">
    <source>
        <dbReference type="EMBL" id="AIQ59855.1"/>
    </source>
</evidence>
<name>A0A089LID1_PAEBO</name>
<keyword evidence="1" id="KW-0479">Metal-binding</keyword>
<dbReference type="PROSITE" id="PS51257">
    <property type="entry name" value="PROKAR_LIPOPROTEIN"/>
    <property type="match status" value="1"/>
</dbReference>
<organism evidence="8 9">
    <name type="scientific">Paenibacillus borealis</name>
    <dbReference type="NCBI Taxonomy" id="160799"/>
    <lineage>
        <taxon>Bacteria</taxon>
        <taxon>Bacillati</taxon>
        <taxon>Bacillota</taxon>
        <taxon>Bacilli</taxon>
        <taxon>Bacillales</taxon>
        <taxon>Paenibacillaceae</taxon>
        <taxon>Paenibacillus</taxon>
    </lineage>
</organism>
<dbReference type="AlphaFoldDB" id="A0A089LID1"/>
<evidence type="ECO:0000259" key="7">
    <source>
        <dbReference type="Pfam" id="PF17839"/>
    </source>
</evidence>
<comment type="similarity">
    <text evidence="4">Belongs to the cyclic nucleotide phosphodiesterase class-III family.</text>
</comment>
<dbReference type="InterPro" id="IPR040869">
    <property type="entry name" value="CNP_C"/>
</dbReference>
<feature type="chain" id="PRO_5001846455" description="Serine/threonine protein phosphatase" evidence="5">
    <location>
        <begin position="23"/>
        <end position="452"/>
    </location>
</feature>
<gene>
    <name evidence="8" type="ORF">PBOR_25050</name>
</gene>
<evidence type="ECO:0000256" key="3">
    <source>
        <dbReference type="ARBA" id="ARBA00023004"/>
    </source>
</evidence>
<feature type="domain" description="Calcineurin-like phosphoesterase" evidence="6">
    <location>
        <begin position="40"/>
        <end position="284"/>
    </location>
</feature>
<dbReference type="Pfam" id="PF00149">
    <property type="entry name" value="Metallophos"/>
    <property type="match status" value="1"/>
</dbReference>
<dbReference type="EMBL" id="CP009285">
    <property type="protein sequence ID" value="AIQ59855.1"/>
    <property type="molecule type" value="Genomic_DNA"/>
</dbReference>
<dbReference type="KEGG" id="pbd:PBOR_25050"/>
<protein>
    <recommendedName>
        <fullName evidence="10">Serine/threonine protein phosphatase</fullName>
    </recommendedName>
</protein>